<evidence type="ECO:0000313" key="3">
    <source>
        <dbReference type="Proteomes" id="UP000886595"/>
    </source>
</evidence>
<sequence>MGRFTRFVKAKASSQPAMELVGKVVRKEIDGVGFCSGRVQSYGPSGHYKIVYENGVTETSKLAEFAALVMGEDKSEETPVQLNHRKRNRKQPRAQIKRYKKKLPNELNVTRNVSTVHLY</sequence>
<proteinExistence type="predicted"/>
<feature type="compositionally biased region" description="Basic residues" evidence="1">
    <location>
        <begin position="83"/>
        <end position="94"/>
    </location>
</feature>
<evidence type="ECO:0000313" key="2">
    <source>
        <dbReference type="EMBL" id="KAG2311481.1"/>
    </source>
</evidence>
<keyword evidence="3" id="KW-1185">Reference proteome</keyword>
<gene>
    <name evidence="2" type="ORF">Bca52824_023038</name>
</gene>
<name>A0A8X7VHX2_BRACI</name>
<accession>A0A8X7VHX2</accession>
<protein>
    <submittedName>
        <fullName evidence="2">Uncharacterized protein</fullName>
    </submittedName>
</protein>
<feature type="region of interest" description="Disordered" evidence="1">
    <location>
        <begin position="75"/>
        <end position="94"/>
    </location>
</feature>
<organism evidence="2 3">
    <name type="scientific">Brassica carinata</name>
    <name type="common">Ethiopian mustard</name>
    <name type="synonym">Abyssinian cabbage</name>
    <dbReference type="NCBI Taxonomy" id="52824"/>
    <lineage>
        <taxon>Eukaryota</taxon>
        <taxon>Viridiplantae</taxon>
        <taxon>Streptophyta</taxon>
        <taxon>Embryophyta</taxon>
        <taxon>Tracheophyta</taxon>
        <taxon>Spermatophyta</taxon>
        <taxon>Magnoliopsida</taxon>
        <taxon>eudicotyledons</taxon>
        <taxon>Gunneridae</taxon>
        <taxon>Pentapetalae</taxon>
        <taxon>rosids</taxon>
        <taxon>malvids</taxon>
        <taxon>Brassicales</taxon>
        <taxon>Brassicaceae</taxon>
        <taxon>Brassiceae</taxon>
        <taxon>Brassica</taxon>
    </lineage>
</organism>
<dbReference type="AlphaFoldDB" id="A0A8X7VHX2"/>
<comment type="caution">
    <text evidence="2">The sequence shown here is derived from an EMBL/GenBank/DDBJ whole genome shotgun (WGS) entry which is preliminary data.</text>
</comment>
<evidence type="ECO:0000256" key="1">
    <source>
        <dbReference type="SAM" id="MobiDB-lite"/>
    </source>
</evidence>
<dbReference type="Proteomes" id="UP000886595">
    <property type="component" value="Unassembled WGS sequence"/>
</dbReference>
<reference evidence="2 3" key="1">
    <citation type="submission" date="2020-02" db="EMBL/GenBank/DDBJ databases">
        <authorList>
            <person name="Ma Q."/>
            <person name="Huang Y."/>
            <person name="Song X."/>
            <person name="Pei D."/>
        </authorList>
    </citation>
    <scope>NUCLEOTIDE SEQUENCE [LARGE SCALE GENOMIC DNA]</scope>
    <source>
        <strain evidence="2">Sxm20200214</strain>
        <tissue evidence="2">Leaf</tissue>
    </source>
</reference>
<dbReference type="EMBL" id="JAAMPC010000005">
    <property type="protein sequence ID" value="KAG2311481.1"/>
    <property type="molecule type" value="Genomic_DNA"/>
</dbReference>